<keyword evidence="5" id="KW-0130">Cell adhesion</keyword>
<accession>A0A1T3P3T7</accession>
<name>A0A1T3P3T7_9ACTN</name>
<evidence type="ECO:0000256" key="5">
    <source>
        <dbReference type="ARBA" id="ARBA00022889"/>
    </source>
</evidence>
<reference evidence="9 10" key="1">
    <citation type="submission" date="2017-03" db="EMBL/GenBank/DDBJ databases">
        <title>Draft genome sequence of Streptomyces scabrisporus NF3, endophyte isolated from Amphipterygium adstringens.</title>
        <authorList>
            <person name="Vazquez M."/>
            <person name="Ceapa C.D."/>
            <person name="Rodriguez Luna D."/>
            <person name="Sanchez Esquivel S."/>
        </authorList>
    </citation>
    <scope>NUCLEOTIDE SEQUENCE [LARGE SCALE GENOMIC DNA]</scope>
    <source>
        <strain evidence="9 10">NF3</strain>
    </source>
</reference>
<keyword evidence="6" id="KW-0034">Amyloid</keyword>
<sequence>MKKMGKTAFIVAAGSGLVLAGASGAMANADSDGAAVGSPGVVSGNNIQVPIHVPINLCGNTIDIVGVLNPAFGNTCINT</sequence>
<dbReference type="AlphaFoldDB" id="A0A1T3P3T7"/>
<evidence type="ECO:0000256" key="4">
    <source>
        <dbReference type="ARBA" id="ARBA00022729"/>
    </source>
</evidence>
<protein>
    <submittedName>
        <fullName evidence="9">Chaplin</fullName>
    </submittedName>
</protein>
<evidence type="ECO:0000259" key="8">
    <source>
        <dbReference type="PROSITE" id="PS51884"/>
    </source>
</evidence>
<keyword evidence="4 7" id="KW-0732">Signal</keyword>
<evidence type="ECO:0000256" key="6">
    <source>
        <dbReference type="ARBA" id="ARBA00023087"/>
    </source>
</evidence>
<comment type="subcellular location">
    <subcellularLocation>
        <location evidence="1">Secreted</location>
        <location evidence="1">Cell wall</location>
    </subcellularLocation>
</comment>
<dbReference type="STRING" id="159449.B4N89_24835"/>
<keyword evidence="3" id="KW-0964">Secreted</keyword>
<dbReference type="PROSITE" id="PS51884">
    <property type="entry name" value="CHAPLIN"/>
    <property type="match status" value="1"/>
</dbReference>
<dbReference type="RefSeq" id="WP_078978029.1">
    <property type="nucleotide sequence ID" value="NZ_MWQN01000001.1"/>
</dbReference>
<evidence type="ECO:0000256" key="2">
    <source>
        <dbReference type="ARBA" id="ARBA00022512"/>
    </source>
</evidence>
<dbReference type="Proteomes" id="UP000190037">
    <property type="component" value="Unassembled WGS sequence"/>
</dbReference>
<keyword evidence="10" id="KW-1185">Reference proteome</keyword>
<evidence type="ECO:0000256" key="3">
    <source>
        <dbReference type="ARBA" id="ARBA00022525"/>
    </source>
</evidence>
<evidence type="ECO:0000313" key="10">
    <source>
        <dbReference type="Proteomes" id="UP000190037"/>
    </source>
</evidence>
<evidence type="ECO:0000256" key="1">
    <source>
        <dbReference type="ARBA" id="ARBA00004191"/>
    </source>
</evidence>
<dbReference type="GO" id="GO:0007155">
    <property type="term" value="P:cell adhesion"/>
    <property type="evidence" value="ECO:0007669"/>
    <property type="project" value="UniProtKB-KW"/>
</dbReference>
<evidence type="ECO:0000256" key="7">
    <source>
        <dbReference type="SAM" id="SignalP"/>
    </source>
</evidence>
<feature type="domain" description="Chaplin" evidence="8">
    <location>
        <begin position="38"/>
        <end position="78"/>
    </location>
</feature>
<dbReference type="OrthoDB" id="3544424at2"/>
<dbReference type="EMBL" id="MWQN01000001">
    <property type="protein sequence ID" value="OPC83733.1"/>
    <property type="molecule type" value="Genomic_DNA"/>
</dbReference>
<gene>
    <name evidence="9" type="ORF">B4N89_24835</name>
</gene>
<keyword evidence="2" id="KW-0134">Cell wall</keyword>
<organism evidence="9 10">
    <name type="scientific">Embleya scabrispora</name>
    <dbReference type="NCBI Taxonomy" id="159449"/>
    <lineage>
        <taxon>Bacteria</taxon>
        <taxon>Bacillati</taxon>
        <taxon>Actinomycetota</taxon>
        <taxon>Actinomycetes</taxon>
        <taxon>Kitasatosporales</taxon>
        <taxon>Streptomycetaceae</taxon>
        <taxon>Embleya</taxon>
    </lineage>
</organism>
<proteinExistence type="predicted"/>
<feature type="signal peptide" evidence="7">
    <location>
        <begin position="1"/>
        <end position="27"/>
    </location>
</feature>
<comment type="caution">
    <text evidence="9">The sequence shown here is derived from an EMBL/GenBank/DDBJ whole genome shotgun (WGS) entry which is preliminary data.</text>
</comment>
<dbReference type="Pfam" id="PF03777">
    <property type="entry name" value="ChpA-C"/>
    <property type="match status" value="1"/>
</dbReference>
<evidence type="ECO:0000313" key="9">
    <source>
        <dbReference type="EMBL" id="OPC83733.1"/>
    </source>
</evidence>
<dbReference type="InterPro" id="IPR005528">
    <property type="entry name" value="ChpA-H"/>
</dbReference>
<feature type="chain" id="PRO_5013069256" evidence="7">
    <location>
        <begin position="28"/>
        <end position="79"/>
    </location>
</feature>